<dbReference type="RefSeq" id="WP_189118338.1">
    <property type="nucleotide sequence ID" value="NZ_BMRK01000006.1"/>
</dbReference>
<protein>
    <recommendedName>
        <fullName evidence="1">PD-(D/E)XK nuclease-like domain-containing protein</fullName>
    </recommendedName>
</protein>
<dbReference type="InterPro" id="IPR048822">
    <property type="entry name" value="PDDEXK_13"/>
</dbReference>
<name>A0ABQ5T250_9ACTN</name>
<organism evidence="2 3">
    <name type="scientific">Nocardioides luteus</name>
    <dbReference type="NCBI Taxonomy" id="1844"/>
    <lineage>
        <taxon>Bacteria</taxon>
        <taxon>Bacillati</taxon>
        <taxon>Actinomycetota</taxon>
        <taxon>Actinomycetes</taxon>
        <taxon>Propionibacteriales</taxon>
        <taxon>Nocardioidaceae</taxon>
        <taxon>Nocardioides</taxon>
    </lineage>
</organism>
<comment type="caution">
    <text evidence="2">The sequence shown here is derived from an EMBL/GenBank/DDBJ whole genome shotgun (WGS) entry which is preliminary data.</text>
</comment>
<reference evidence="2" key="1">
    <citation type="journal article" date="2014" name="Int. J. Syst. Evol. Microbiol.">
        <title>Complete genome of a new Firmicutes species belonging to the dominant human colonic microbiota ('Ruminococcus bicirculans') reveals two chromosomes and a selective capacity to utilize plant glucans.</title>
        <authorList>
            <consortium name="NISC Comparative Sequencing Program"/>
            <person name="Wegmann U."/>
            <person name="Louis P."/>
            <person name="Goesmann A."/>
            <person name="Henrissat B."/>
            <person name="Duncan S.H."/>
            <person name="Flint H.J."/>
        </authorList>
    </citation>
    <scope>NUCLEOTIDE SEQUENCE</scope>
    <source>
        <strain evidence="2">VKM Ac-1246</strain>
    </source>
</reference>
<evidence type="ECO:0000313" key="3">
    <source>
        <dbReference type="Proteomes" id="UP001142292"/>
    </source>
</evidence>
<gene>
    <name evidence="2" type="ORF">GCM10017579_39660</name>
</gene>
<feature type="domain" description="PD-(D/E)XK nuclease-like" evidence="1">
    <location>
        <begin position="19"/>
        <end position="294"/>
    </location>
</feature>
<dbReference type="Proteomes" id="UP001142292">
    <property type="component" value="Unassembled WGS sequence"/>
</dbReference>
<sequence>MTATDPRLPWTSPEWSEAGDTAWQRTLRLQQSWWRETRLGLPAGPISNGERLVASMLPIGTEWQPNLMTREAVAAAKRARDDLAIERTPGIIQLDRLHRNLLSSQPLCFNLFGHLSADPAALLPWVRSIRPDAETVDGIRLEWAPLAGTLARSAFDAFVIYGRRGGGRGFLGIECKYAENLAKAHPKRAHDKFRSATADGPWRHGAAARLEQPRLRQFWYNQLLTQQVLATEAFTSGTGVVLACHDDATAREVVDTVSAELEDPTSLRFSSINDVVDAVIGHGEWRRAFVERYLTYDQIPARLAEASESSGAT</sequence>
<dbReference type="Pfam" id="PF20796">
    <property type="entry name" value="PDDEXK_13"/>
    <property type="match status" value="1"/>
</dbReference>
<reference evidence="2" key="2">
    <citation type="submission" date="2023-01" db="EMBL/GenBank/DDBJ databases">
        <authorList>
            <person name="Sun Q."/>
            <person name="Evtushenko L."/>
        </authorList>
    </citation>
    <scope>NUCLEOTIDE SEQUENCE</scope>
    <source>
        <strain evidence="2">VKM Ac-1246</strain>
    </source>
</reference>
<evidence type="ECO:0000313" key="2">
    <source>
        <dbReference type="EMBL" id="GLJ69930.1"/>
    </source>
</evidence>
<dbReference type="EMBL" id="BSEL01000007">
    <property type="protein sequence ID" value="GLJ69930.1"/>
    <property type="molecule type" value="Genomic_DNA"/>
</dbReference>
<proteinExistence type="predicted"/>
<evidence type="ECO:0000259" key="1">
    <source>
        <dbReference type="Pfam" id="PF20796"/>
    </source>
</evidence>
<keyword evidence="3" id="KW-1185">Reference proteome</keyword>
<accession>A0ABQ5T250</accession>